<reference evidence="1" key="2">
    <citation type="submission" date="2011-02" db="EMBL/GenBank/DDBJ databases">
        <authorList>
            <person name="MacLean D."/>
        </authorList>
    </citation>
    <scope>NUCLEOTIDE SEQUENCE</scope>
</reference>
<protein>
    <submittedName>
        <fullName evidence="1">AlNc14C67G4715 protein</fullName>
    </submittedName>
</protein>
<dbReference type="HOGENOM" id="CLU_2488058_0_0_1"/>
<gene>
    <name evidence="1" type="primary">AlNc14C67G4715</name>
    <name evidence="1" type="ORF">ALNC14_054120</name>
</gene>
<evidence type="ECO:0000313" key="1">
    <source>
        <dbReference type="EMBL" id="CCA19269.1"/>
    </source>
</evidence>
<dbReference type="AlphaFoldDB" id="F0WDJ5"/>
<reference evidence="1" key="1">
    <citation type="journal article" date="2011" name="PLoS Biol.">
        <title>Gene gain and loss during evolution of obligate parasitism in the white rust pathogen of Arabidopsis thaliana.</title>
        <authorList>
            <person name="Kemen E."/>
            <person name="Gardiner A."/>
            <person name="Schultz-Larsen T."/>
            <person name="Kemen A.C."/>
            <person name="Balmuth A.L."/>
            <person name="Robert-Seilaniantz A."/>
            <person name="Bailey K."/>
            <person name="Holub E."/>
            <person name="Studholme D.J."/>
            <person name="Maclean D."/>
            <person name="Jones J.D."/>
        </authorList>
    </citation>
    <scope>NUCLEOTIDE SEQUENCE</scope>
</reference>
<accession>F0WDJ5</accession>
<sequence>MLLAVCKLVGSVGLSSGMLANEQIHEILCSIVCLIKHLHEGYRIASGTPIDAVRTSSATIAQTLGAADNHALLCFSPSSGLFFTSID</sequence>
<proteinExistence type="predicted"/>
<organism evidence="1">
    <name type="scientific">Albugo laibachii Nc14</name>
    <dbReference type="NCBI Taxonomy" id="890382"/>
    <lineage>
        <taxon>Eukaryota</taxon>
        <taxon>Sar</taxon>
        <taxon>Stramenopiles</taxon>
        <taxon>Oomycota</taxon>
        <taxon>Peronosporomycetes</taxon>
        <taxon>Albuginales</taxon>
        <taxon>Albuginaceae</taxon>
        <taxon>Albugo</taxon>
    </lineage>
</organism>
<name>F0WDJ5_9STRA</name>
<dbReference type="EMBL" id="FR824112">
    <property type="protein sequence ID" value="CCA19269.1"/>
    <property type="molecule type" value="Genomic_DNA"/>
</dbReference>